<dbReference type="KEGG" id="snan:I6N98_06175"/>
<keyword evidence="5" id="KW-1185">Reference proteome</keyword>
<dbReference type="InterPro" id="IPR000863">
    <property type="entry name" value="Sulfotransferase_dom"/>
</dbReference>
<dbReference type="AlphaFoldDB" id="A0A7T4R2T6"/>
<dbReference type="EMBL" id="CP066167">
    <property type="protein sequence ID" value="QQD19434.1"/>
    <property type="molecule type" value="Genomic_DNA"/>
</dbReference>
<dbReference type="PANTHER" id="PTHR10605">
    <property type="entry name" value="HEPARAN SULFATE SULFOTRANSFERASE"/>
    <property type="match status" value="1"/>
</dbReference>
<dbReference type="Pfam" id="PF00685">
    <property type="entry name" value="Sulfotransfer_1"/>
    <property type="match status" value="1"/>
</dbReference>
<accession>A0A7T4R2T6</accession>
<name>A0A7T4R2T6_9GAMM</name>
<dbReference type="GO" id="GO:0008146">
    <property type="term" value="F:sulfotransferase activity"/>
    <property type="evidence" value="ECO:0007669"/>
    <property type="project" value="InterPro"/>
</dbReference>
<keyword evidence="1 4" id="KW-0808">Transferase</keyword>
<dbReference type="SUPFAM" id="SSF52540">
    <property type="entry name" value="P-loop containing nucleoside triphosphate hydrolases"/>
    <property type="match status" value="1"/>
</dbReference>
<evidence type="ECO:0000313" key="4">
    <source>
        <dbReference type="EMBL" id="QQD19434.1"/>
    </source>
</evidence>
<evidence type="ECO:0000256" key="2">
    <source>
        <dbReference type="ARBA" id="ARBA00023180"/>
    </source>
</evidence>
<dbReference type="Proteomes" id="UP000596063">
    <property type="component" value="Chromosome"/>
</dbReference>
<feature type="domain" description="Sulfotransferase" evidence="3">
    <location>
        <begin position="2"/>
        <end position="202"/>
    </location>
</feature>
<organism evidence="4 5">
    <name type="scientific">Spongiibacter nanhainus</name>
    <dbReference type="NCBI Taxonomy" id="2794344"/>
    <lineage>
        <taxon>Bacteria</taxon>
        <taxon>Pseudomonadati</taxon>
        <taxon>Pseudomonadota</taxon>
        <taxon>Gammaproteobacteria</taxon>
        <taxon>Cellvibrionales</taxon>
        <taxon>Spongiibacteraceae</taxon>
        <taxon>Spongiibacter</taxon>
    </lineage>
</organism>
<gene>
    <name evidence="4" type="ORF">I6N98_06175</name>
</gene>
<dbReference type="InterPro" id="IPR027417">
    <property type="entry name" value="P-loop_NTPase"/>
</dbReference>
<dbReference type="RefSeq" id="WP_198570918.1">
    <property type="nucleotide sequence ID" value="NZ_CP066167.1"/>
</dbReference>
<dbReference type="Gene3D" id="3.40.50.300">
    <property type="entry name" value="P-loop containing nucleotide triphosphate hydrolases"/>
    <property type="match status" value="1"/>
</dbReference>
<reference evidence="4 5" key="1">
    <citation type="submission" date="2020-12" db="EMBL/GenBank/DDBJ databases">
        <authorList>
            <person name="Shan Y."/>
        </authorList>
    </citation>
    <scope>NUCLEOTIDE SEQUENCE [LARGE SCALE GENOMIC DNA]</scope>
    <source>
        <strain evidence="5">csc3.9</strain>
    </source>
</reference>
<keyword evidence="2" id="KW-0325">Glycoprotein</keyword>
<evidence type="ECO:0000259" key="3">
    <source>
        <dbReference type="Pfam" id="PF00685"/>
    </source>
</evidence>
<evidence type="ECO:0000313" key="5">
    <source>
        <dbReference type="Proteomes" id="UP000596063"/>
    </source>
</evidence>
<dbReference type="InterPro" id="IPR037359">
    <property type="entry name" value="NST/OST"/>
</dbReference>
<protein>
    <submittedName>
        <fullName evidence="4">Sulfotransferase</fullName>
    </submittedName>
</protein>
<proteinExistence type="predicted"/>
<sequence>MTEVFFVGAPKCGTSTLYDVLSNSGYVRCQVPKETHFFSYPEVKNTYYKVPFITSYSDYEKAFVGNGISADFSPSYLRYHKFAIPRIKKKYKNAKIVAVLREPVARAVSHYLMDVSLGYQSESIENALNDDLYYAEYIENSIYFEALCEFERSFKEVHFVTYEELFSSPDAFHALCRFLEIPSLRFELLSQQASNRFRKPRSATVIHFLRNMNALAYGKKITPPCIYERVKSLAYSRGKKPKIAVESLDKYFEKDIEILKKDYPHLGIDRWWRD</sequence>
<evidence type="ECO:0000256" key="1">
    <source>
        <dbReference type="ARBA" id="ARBA00022679"/>
    </source>
</evidence>
<dbReference type="PANTHER" id="PTHR10605:SF56">
    <property type="entry name" value="BIFUNCTIONAL HEPARAN SULFATE N-DEACETYLASE_N-SULFOTRANSFERASE"/>
    <property type="match status" value="1"/>
</dbReference>